<accession>A0ABV8YDW5</accession>
<dbReference type="RefSeq" id="WP_380129811.1">
    <property type="nucleotide sequence ID" value="NZ_JBHSEG010000008.1"/>
</dbReference>
<sequence length="159" mass="17476">MWQALRDRGQLELLLPGPPAPERHPVMLLLLEQLVLHPARRAAPQPHAAGPPGAVAAGACSAAGRMAGGGAMTPSLRRAHVRFRRPPRPRRAAGPDLTVGRVHHGVTAAGHRYTVLLPTQRLACWRCEELSVLVTASDDRRWRDFQRWLRRVNAQAGRA</sequence>
<proteinExistence type="predicted"/>
<evidence type="ECO:0000313" key="2">
    <source>
        <dbReference type="Proteomes" id="UP001595939"/>
    </source>
</evidence>
<dbReference type="Proteomes" id="UP001595939">
    <property type="component" value="Unassembled WGS sequence"/>
</dbReference>
<keyword evidence="2" id="KW-1185">Reference proteome</keyword>
<organism evidence="1 2">
    <name type="scientific">Deinococcus sonorensis</name>
    <dbReference type="NCBI Taxonomy" id="309891"/>
    <lineage>
        <taxon>Bacteria</taxon>
        <taxon>Thermotogati</taxon>
        <taxon>Deinococcota</taxon>
        <taxon>Deinococci</taxon>
        <taxon>Deinococcales</taxon>
        <taxon>Deinococcaceae</taxon>
        <taxon>Deinococcus</taxon>
    </lineage>
</organism>
<dbReference type="EMBL" id="JBHSEG010000008">
    <property type="protein sequence ID" value="MFC4455093.1"/>
    <property type="molecule type" value="Genomic_DNA"/>
</dbReference>
<gene>
    <name evidence="1" type="ORF">ACFO0P_15030</name>
</gene>
<reference evidence="2" key="1">
    <citation type="journal article" date="2019" name="Int. J. Syst. Evol. Microbiol.">
        <title>The Global Catalogue of Microorganisms (GCM) 10K type strain sequencing project: providing services to taxonomists for standard genome sequencing and annotation.</title>
        <authorList>
            <consortium name="The Broad Institute Genomics Platform"/>
            <consortium name="The Broad Institute Genome Sequencing Center for Infectious Disease"/>
            <person name="Wu L."/>
            <person name="Ma J."/>
        </authorList>
    </citation>
    <scope>NUCLEOTIDE SEQUENCE [LARGE SCALE GENOMIC DNA]</scope>
    <source>
        <strain evidence="2">CCUG 39970</strain>
    </source>
</reference>
<comment type="caution">
    <text evidence="1">The sequence shown here is derived from an EMBL/GenBank/DDBJ whole genome shotgun (WGS) entry which is preliminary data.</text>
</comment>
<evidence type="ECO:0000313" key="1">
    <source>
        <dbReference type="EMBL" id="MFC4455093.1"/>
    </source>
</evidence>
<name>A0ABV8YDW5_9DEIO</name>
<protein>
    <submittedName>
        <fullName evidence="1">Uncharacterized protein</fullName>
    </submittedName>
</protein>